<dbReference type="InterPro" id="IPR036976">
    <property type="entry name" value="RimM_N_sf"/>
</dbReference>
<evidence type="ECO:0000259" key="6">
    <source>
        <dbReference type="Pfam" id="PF01782"/>
    </source>
</evidence>
<dbReference type="Gene3D" id="2.40.30.60">
    <property type="entry name" value="RimM"/>
    <property type="match status" value="1"/>
</dbReference>
<dbReference type="InterPro" id="IPR009000">
    <property type="entry name" value="Transl_B-barrel_sf"/>
</dbReference>
<dbReference type="InterPro" id="IPR011033">
    <property type="entry name" value="PRC_barrel-like_sf"/>
</dbReference>
<dbReference type="EMBL" id="BAABEY010000036">
    <property type="protein sequence ID" value="GAA4445705.1"/>
    <property type="molecule type" value="Genomic_DNA"/>
</dbReference>
<comment type="similarity">
    <text evidence="5">Belongs to the RimM family.</text>
</comment>
<dbReference type="InterPro" id="IPR056792">
    <property type="entry name" value="PRC_RimM"/>
</dbReference>
<keyword evidence="9" id="KW-1185">Reference proteome</keyword>
<comment type="subunit">
    <text evidence="5">Binds ribosomal protein uS19.</text>
</comment>
<keyword evidence="3 5" id="KW-0698">rRNA processing</keyword>
<dbReference type="NCBIfam" id="TIGR02273">
    <property type="entry name" value="16S_RimM"/>
    <property type="match status" value="1"/>
</dbReference>
<comment type="caution">
    <text evidence="8">The sequence shown here is derived from an EMBL/GenBank/DDBJ whole genome shotgun (WGS) entry which is preliminary data.</text>
</comment>
<dbReference type="Gene3D" id="2.30.30.240">
    <property type="entry name" value="PRC-barrel domain"/>
    <property type="match status" value="1"/>
</dbReference>
<dbReference type="Proteomes" id="UP001501508">
    <property type="component" value="Unassembled WGS sequence"/>
</dbReference>
<evidence type="ECO:0000256" key="2">
    <source>
        <dbReference type="ARBA" id="ARBA00022517"/>
    </source>
</evidence>
<proteinExistence type="inferred from homology"/>
<dbReference type="PANTHER" id="PTHR33692:SF1">
    <property type="entry name" value="RIBOSOME MATURATION FACTOR RIMM"/>
    <property type="match status" value="1"/>
</dbReference>
<dbReference type="Pfam" id="PF01782">
    <property type="entry name" value="RimM"/>
    <property type="match status" value="1"/>
</dbReference>
<evidence type="ECO:0000256" key="4">
    <source>
        <dbReference type="ARBA" id="ARBA00023186"/>
    </source>
</evidence>
<evidence type="ECO:0000256" key="1">
    <source>
        <dbReference type="ARBA" id="ARBA00022490"/>
    </source>
</evidence>
<evidence type="ECO:0000256" key="3">
    <source>
        <dbReference type="ARBA" id="ARBA00022552"/>
    </source>
</evidence>
<dbReference type="InterPro" id="IPR002676">
    <property type="entry name" value="RimM_N"/>
</dbReference>
<dbReference type="Pfam" id="PF24986">
    <property type="entry name" value="PRC_RimM"/>
    <property type="match status" value="1"/>
</dbReference>
<dbReference type="InterPro" id="IPR011961">
    <property type="entry name" value="RimM"/>
</dbReference>
<feature type="domain" description="Ribosome maturation factor RimM PRC barrel" evidence="7">
    <location>
        <begin position="103"/>
        <end position="169"/>
    </location>
</feature>
<evidence type="ECO:0000259" key="7">
    <source>
        <dbReference type="Pfam" id="PF24986"/>
    </source>
</evidence>
<protein>
    <recommendedName>
        <fullName evidence="5">Ribosome maturation factor RimM</fullName>
    </recommendedName>
</protein>
<evidence type="ECO:0000256" key="5">
    <source>
        <dbReference type="HAMAP-Rule" id="MF_00014"/>
    </source>
</evidence>
<feature type="domain" description="RimM N-terminal" evidence="6">
    <location>
        <begin position="9"/>
        <end position="90"/>
    </location>
</feature>
<evidence type="ECO:0000313" key="8">
    <source>
        <dbReference type="EMBL" id="GAA4445705.1"/>
    </source>
</evidence>
<keyword evidence="4 5" id="KW-0143">Chaperone</keyword>
<comment type="function">
    <text evidence="5">An accessory protein needed during the final step in the assembly of 30S ribosomal subunit, possibly for assembly of the head region. Essential for efficient processing of 16S rRNA. May be needed both before and after RbfA during the maturation of 16S rRNA. It has affinity for free ribosomal 30S subunits but not for 70S ribosomes.</text>
</comment>
<comment type="subcellular location">
    <subcellularLocation>
        <location evidence="5">Cytoplasm</location>
    </subcellularLocation>
</comment>
<sequence>MDKESCYLLGYVVKTHGLKGEISVFLDVDYPQDYDELDSVFVETKGQLIPYIVTKINIQQKGKAIVKLETIDNIDVAQTLVGSSLYLPEDVLDDLEDGGFYYHQIMGYTIVDKTLGKLGQVRTVYTPNAQDLIAMDYEGNEILIPIVDEIVDKANHESREIYVNLPEGLLEIYKNDDKSPDDAD</sequence>
<dbReference type="SUPFAM" id="SSF50346">
    <property type="entry name" value="PRC-barrel domain"/>
    <property type="match status" value="1"/>
</dbReference>
<dbReference type="HAMAP" id="MF_00014">
    <property type="entry name" value="Ribosome_mat_RimM"/>
    <property type="match status" value="1"/>
</dbReference>
<comment type="domain">
    <text evidence="5">The PRC barrel domain binds ribosomal protein uS19.</text>
</comment>
<dbReference type="PANTHER" id="PTHR33692">
    <property type="entry name" value="RIBOSOME MATURATION FACTOR RIMM"/>
    <property type="match status" value="1"/>
</dbReference>
<gene>
    <name evidence="5 8" type="primary">rimM</name>
    <name evidence="8" type="ORF">GCM10023091_37600</name>
</gene>
<keyword evidence="2 5" id="KW-0690">Ribosome biogenesis</keyword>
<accession>A0ABP8M9G6</accession>
<dbReference type="RefSeq" id="WP_345032075.1">
    <property type="nucleotide sequence ID" value="NZ_BAABEY010000036.1"/>
</dbReference>
<evidence type="ECO:0000313" key="9">
    <source>
        <dbReference type="Proteomes" id="UP001501508"/>
    </source>
</evidence>
<organism evidence="8 9">
    <name type="scientific">Ravibacter arvi</name>
    <dbReference type="NCBI Taxonomy" id="2051041"/>
    <lineage>
        <taxon>Bacteria</taxon>
        <taxon>Pseudomonadati</taxon>
        <taxon>Bacteroidota</taxon>
        <taxon>Cytophagia</taxon>
        <taxon>Cytophagales</taxon>
        <taxon>Spirosomataceae</taxon>
        <taxon>Ravibacter</taxon>
    </lineage>
</organism>
<name>A0ABP8M9G6_9BACT</name>
<dbReference type="SUPFAM" id="SSF50447">
    <property type="entry name" value="Translation proteins"/>
    <property type="match status" value="1"/>
</dbReference>
<keyword evidence="1 5" id="KW-0963">Cytoplasm</keyword>
<reference evidence="9" key="1">
    <citation type="journal article" date="2019" name="Int. J. Syst. Evol. Microbiol.">
        <title>The Global Catalogue of Microorganisms (GCM) 10K type strain sequencing project: providing services to taxonomists for standard genome sequencing and annotation.</title>
        <authorList>
            <consortium name="The Broad Institute Genomics Platform"/>
            <consortium name="The Broad Institute Genome Sequencing Center for Infectious Disease"/>
            <person name="Wu L."/>
            <person name="Ma J."/>
        </authorList>
    </citation>
    <scope>NUCLEOTIDE SEQUENCE [LARGE SCALE GENOMIC DNA]</scope>
    <source>
        <strain evidence="9">JCM 31920</strain>
    </source>
</reference>